<evidence type="ECO:0000313" key="12">
    <source>
        <dbReference type="Proteomes" id="UP000012073"/>
    </source>
</evidence>
<evidence type="ECO:0000256" key="8">
    <source>
        <dbReference type="RuleBase" id="RU365058"/>
    </source>
</evidence>
<dbReference type="Gene3D" id="1.10.8.60">
    <property type="match status" value="1"/>
</dbReference>
<dbReference type="CDD" id="cd00009">
    <property type="entry name" value="AAA"/>
    <property type="match status" value="1"/>
</dbReference>
<dbReference type="Gene3D" id="3.40.50.300">
    <property type="entry name" value="P-loop containing nucleotide triphosphate hydrolases"/>
    <property type="match status" value="1"/>
</dbReference>
<dbReference type="PhylomeDB" id="R7QSM4"/>
<comment type="function">
    <text evidence="8">Component of the origin recognition complex (ORC) that binds origins of replication. DNA-binding is ATP-dependent, however specific DNA sequences that define origins of replication have not been identified so far. ORC is required to assemble the pre-replication complex necessary to initiate DNA replication.</text>
</comment>
<dbReference type="InterPro" id="IPR003959">
    <property type="entry name" value="ATPase_AAA_core"/>
</dbReference>
<dbReference type="Pfam" id="PF22703">
    <property type="entry name" value="Cdc6_lid"/>
    <property type="match status" value="1"/>
</dbReference>
<keyword evidence="6 8" id="KW-0238">DNA-binding</keyword>
<evidence type="ECO:0000256" key="2">
    <source>
        <dbReference type="ARBA" id="ARBA00008398"/>
    </source>
</evidence>
<dbReference type="AlphaFoldDB" id="R7QSM4"/>
<keyword evidence="7 8" id="KW-0539">Nucleus</keyword>
<evidence type="ECO:0000256" key="7">
    <source>
        <dbReference type="ARBA" id="ARBA00023242"/>
    </source>
</evidence>
<feature type="region of interest" description="Disordered" evidence="9">
    <location>
        <begin position="1"/>
        <end position="79"/>
    </location>
</feature>
<dbReference type="RefSeq" id="XP_005710684.1">
    <property type="nucleotide sequence ID" value="XM_005710627.1"/>
</dbReference>
<evidence type="ECO:0000256" key="1">
    <source>
        <dbReference type="ARBA" id="ARBA00004123"/>
    </source>
</evidence>
<dbReference type="PANTHER" id="PTHR10763:SF23">
    <property type="entry name" value="ORIGIN RECOGNITION COMPLEX SUBUNIT 1"/>
    <property type="match status" value="1"/>
</dbReference>
<dbReference type="InterPro" id="IPR027417">
    <property type="entry name" value="P-loop_NTPase"/>
</dbReference>
<keyword evidence="5 8" id="KW-0067">ATP-binding</keyword>
<dbReference type="Proteomes" id="UP000012073">
    <property type="component" value="Unassembled WGS sequence"/>
</dbReference>
<evidence type="ECO:0000313" key="11">
    <source>
        <dbReference type="EMBL" id="CDF40390.1"/>
    </source>
</evidence>
<reference evidence="12" key="1">
    <citation type="journal article" date="2013" name="Proc. Natl. Acad. Sci. U.S.A.">
        <title>Genome structure and metabolic features in the red seaweed Chondrus crispus shed light on evolution of the Archaeplastida.</title>
        <authorList>
            <person name="Collen J."/>
            <person name="Porcel B."/>
            <person name="Carre W."/>
            <person name="Ball S.G."/>
            <person name="Chaparro C."/>
            <person name="Tonon T."/>
            <person name="Barbeyron T."/>
            <person name="Michel G."/>
            <person name="Noel B."/>
            <person name="Valentin K."/>
            <person name="Elias M."/>
            <person name="Artiguenave F."/>
            <person name="Arun A."/>
            <person name="Aury J.M."/>
            <person name="Barbosa-Neto J.F."/>
            <person name="Bothwell J.H."/>
            <person name="Bouget F.Y."/>
            <person name="Brillet L."/>
            <person name="Cabello-Hurtado F."/>
            <person name="Capella-Gutierrez S."/>
            <person name="Charrier B."/>
            <person name="Cladiere L."/>
            <person name="Cock J.M."/>
            <person name="Coelho S.M."/>
            <person name="Colleoni C."/>
            <person name="Czjzek M."/>
            <person name="Da Silva C."/>
            <person name="Delage L."/>
            <person name="Denoeud F."/>
            <person name="Deschamps P."/>
            <person name="Dittami S.M."/>
            <person name="Gabaldon T."/>
            <person name="Gachon C.M."/>
            <person name="Groisillier A."/>
            <person name="Herve C."/>
            <person name="Jabbari K."/>
            <person name="Katinka M."/>
            <person name="Kloareg B."/>
            <person name="Kowalczyk N."/>
            <person name="Labadie K."/>
            <person name="Leblanc C."/>
            <person name="Lopez P.J."/>
            <person name="McLachlan D.H."/>
            <person name="Meslet-Cladiere L."/>
            <person name="Moustafa A."/>
            <person name="Nehr Z."/>
            <person name="Nyvall Collen P."/>
            <person name="Panaud O."/>
            <person name="Partensky F."/>
            <person name="Poulain J."/>
            <person name="Rensing S.A."/>
            <person name="Rousvoal S."/>
            <person name="Samson G."/>
            <person name="Symeonidi A."/>
            <person name="Weissenbach J."/>
            <person name="Zambounis A."/>
            <person name="Wincker P."/>
            <person name="Boyen C."/>
        </authorList>
    </citation>
    <scope>NUCLEOTIDE SEQUENCE [LARGE SCALE GENOMIC DNA]</scope>
    <source>
        <strain evidence="12">cv. Stackhouse</strain>
    </source>
</reference>
<feature type="compositionally biased region" description="Basic residues" evidence="9">
    <location>
        <begin position="55"/>
        <end position="70"/>
    </location>
</feature>
<dbReference type="GO" id="GO:0006270">
    <property type="term" value="P:DNA replication initiation"/>
    <property type="evidence" value="ECO:0007669"/>
    <property type="project" value="TreeGrafter"/>
</dbReference>
<dbReference type="Gramene" id="CDF40390">
    <property type="protein sequence ID" value="CDF40390"/>
    <property type="gene ID" value="CHC_T00007170001"/>
</dbReference>
<dbReference type="Pfam" id="PF00004">
    <property type="entry name" value="AAA"/>
    <property type="match status" value="1"/>
</dbReference>
<dbReference type="SUPFAM" id="SSF52540">
    <property type="entry name" value="P-loop containing nucleoside triphosphate hydrolases"/>
    <property type="match status" value="1"/>
</dbReference>
<comment type="subunit">
    <text evidence="8">ORC is composed of six subunits.</text>
</comment>
<gene>
    <name evidence="11" type="ORF">CHC_T00007170001</name>
</gene>
<proteinExistence type="inferred from homology"/>
<dbReference type="SMART" id="SM00382">
    <property type="entry name" value="AAA"/>
    <property type="match status" value="1"/>
</dbReference>
<dbReference type="InterPro" id="IPR055237">
    <property type="entry name" value="Cdc6_lid"/>
</dbReference>
<protein>
    <recommendedName>
        <fullName evidence="8">Origin recognition complex subunit 1</fullName>
    </recommendedName>
</protein>
<keyword evidence="4 8" id="KW-0547">Nucleotide-binding</keyword>
<evidence type="ECO:0000259" key="10">
    <source>
        <dbReference type="SMART" id="SM00382"/>
    </source>
</evidence>
<evidence type="ECO:0000256" key="6">
    <source>
        <dbReference type="ARBA" id="ARBA00023125"/>
    </source>
</evidence>
<dbReference type="OMA" id="HLENECT"/>
<keyword evidence="12" id="KW-1185">Reference proteome</keyword>
<accession>R7QSM4</accession>
<evidence type="ECO:0000256" key="3">
    <source>
        <dbReference type="ARBA" id="ARBA00022705"/>
    </source>
</evidence>
<name>R7QSM4_CHOCR</name>
<dbReference type="InterPro" id="IPR050311">
    <property type="entry name" value="ORC1/CDC6"/>
</dbReference>
<dbReference type="GO" id="GO:0005664">
    <property type="term" value="C:nuclear origin of replication recognition complex"/>
    <property type="evidence" value="ECO:0007669"/>
    <property type="project" value="TreeGrafter"/>
</dbReference>
<comment type="similarity">
    <text evidence="2 8">Belongs to the ORC1 family.</text>
</comment>
<keyword evidence="3 8" id="KW-0235">DNA replication</keyword>
<feature type="compositionally biased region" description="Acidic residues" evidence="9">
    <location>
        <begin position="22"/>
        <end position="50"/>
    </location>
</feature>
<dbReference type="GO" id="GO:0033314">
    <property type="term" value="P:mitotic DNA replication checkpoint signaling"/>
    <property type="evidence" value="ECO:0007669"/>
    <property type="project" value="TreeGrafter"/>
</dbReference>
<dbReference type="PANTHER" id="PTHR10763">
    <property type="entry name" value="CELL DIVISION CONTROL PROTEIN 6-RELATED"/>
    <property type="match status" value="1"/>
</dbReference>
<dbReference type="GO" id="GO:0005524">
    <property type="term" value="F:ATP binding"/>
    <property type="evidence" value="ECO:0007669"/>
    <property type="project" value="UniProtKB-KW"/>
</dbReference>
<evidence type="ECO:0000256" key="4">
    <source>
        <dbReference type="ARBA" id="ARBA00022741"/>
    </source>
</evidence>
<dbReference type="EMBL" id="HG002168">
    <property type="protein sequence ID" value="CDF40390.1"/>
    <property type="molecule type" value="Genomic_DNA"/>
</dbReference>
<feature type="domain" description="AAA+ ATPase" evidence="10">
    <location>
        <begin position="124"/>
        <end position="292"/>
    </location>
</feature>
<sequence length="495" mass="54527">MEDKDAHPSEQLSYRRKREDFPGGEESDVSASVGDEESDFADDDEQEEEWDGKRPGSKRGRGTRRKPRKLARADGGKLARASQFALPSDVGAPDMLPCRDKEKEHVRKFIEDAIRESAEGIHGGSRCLYICGVPGTGKTATVREIIRDLSRQRAAGEAPPFEALEINAMSLSDPNLVYCELYKAITGSEGYSPLHAAQMLEKRFSDASVGTEKRSTGRVDRPTARERGKCVLLILDEMDVLVSRKQKILYDVLEWPTRKNARMAVIGISNTLDLPERMLPRLGSRLGVNRVTYPPYTSDQLKVILQLKLENIKDVTYKSGALNLCATKVGAVSGDVRRALEILRRAGEVATREGKQGENTVTATHVHAAIQDISGRSRLATLGQLSDFEKLFLLSAVVLARNLGSFAVDVTSSMSSVTSRALTSARRHAKQLGDEDIPSVRELEEACFRLASQRIVLVDKAAVFKQSRIIVNVSGDDCAFALRDCPLSKKLLAET</sequence>
<dbReference type="GO" id="GO:0016887">
    <property type="term" value="F:ATP hydrolysis activity"/>
    <property type="evidence" value="ECO:0007669"/>
    <property type="project" value="InterPro"/>
</dbReference>
<dbReference type="OrthoDB" id="1926878at2759"/>
<comment type="subcellular location">
    <subcellularLocation>
        <location evidence="1 8">Nucleus</location>
    </subcellularLocation>
</comment>
<evidence type="ECO:0000256" key="5">
    <source>
        <dbReference type="ARBA" id="ARBA00022840"/>
    </source>
</evidence>
<dbReference type="InterPro" id="IPR003593">
    <property type="entry name" value="AAA+_ATPase"/>
</dbReference>
<dbReference type="GO" id="GO:0003688">
    <property type="term" value="F:DNA replication origin binding"/>
    <property type="evidence" value="ECO:0007669"/>
    <property type="project" value="TreeGrafter"/>
</dbReference>
<dbReference type="KEGG" id="ccp:CHC_T00007170001"/>
<organism evidence="11 12">
    <name type="scientific">Chondrus crispus</name>
    <name type="common">Carrageen Irish moss</name>
    <name type="synonym">Polymorpha crispa</name>
    <dbReference type="NCBI Taxonomy" id="2769"/>
    <lineage>
        <taxon>Eukaryota</taxon>
        <taxon>Rhodophyta</taxon>
        <taxon>Florideophyceae</taxon>
        <taxon>Rhodymeniophycidae</taxon>
        <taxon>Gigartinales</taxon>
        <taxon>Gigartinaceae</taxon>
        <taxon>Chondrus</taxon>
    </lineage>
</organism>
<dbReference type="STRING" id="2769.R7QSM4"/>
<dbReference type="GeneID" id="17318402"/>
<evidence type="ECO:0000256" key="9">
    <source>
        <dbReference type="SAM" id="MobiDB-lite"/>
    </source>
</evidence>